<keyword evidence="4" id="KW-0687">Ribonucleoprotein</keyword>
<reference evidence="4" key="1">
    <citation type="submission" date="2023-07" db="EMBL/GenBank/DDBJ databases">
        <title>Sorghum-associated microbial communities from plants grown in Nebraska, USA.</title>
        <authorList>
            <person name="Schachtman D."/>
        </authorList>
    </citation>
    <scope>NUCLEOTIDE SEQUENCE</scope>
    <source>
        <strain evidence="4">DS3754</strain>
    </source>
</reference>
<evidence type="ECO:0000313" key="5">
    <source>
        <dbReference type="Proteomes" id="UP001242045"/>
    </source>
</evidence>
<evidence type="ECO:0000256" key="1">
    <source>
        <dbReference type="ARBA" id="ARBA00022679"/>
    </source>
</evidence>
<dbReference type="GO" id="GO:0005840">
    <property type="term" value="C:ribosome"/>
    <property type="evidence" value="ECO:0007669"/>
    <property type="project" value="UniProtKB-KW"/>
</dbReference>
<dbReference type="AlphaFoldDB" id="A0AAW8CVZ0"/>
<dbReference type="PANTHER" id="PTHR10545:SF29">
    <property type="entry name" value="GH14572P-RELATED"/>
    <property type="match status" value="1"/>
</dbReference>
<dbReference type="RefSeq" id="WP_307685570.1">
    <property type="nucleotide sequence ID" value="NZ_JAUSRD010000008.1"/>
</dbReference>
<gene>
    <name evidence="4" type="ORF">J2W31_003614</name>
</gene>
<dbReference type="CDD" id="cd04301">
    <property type="entry name" value="NAT_SF"/>
    <property type="match status" value="1"/>
</dbReference>
<dbReference type="EMBL" id="JAUSRD010000008">
    <property type="protein sequence ID" value="MDP9894490.1"/>
    <property type="molecule type" value="Genomic_DNA"/>
</dbReference>
<keyword evidence="2" id="KW-0012">Acyltransferase</keyword>
<dbReference type="InterPro" id="IPR051016">
    <property type="entry name" value="Diverse_Substrate_AcTransf"/>
</dbReference>
<dbReference type="PANTHER" id="PTHR10545">
    <property type="entry name" value="DIAMINE N-ACETYLTRANSFERASE"/>
    <property type="match status" value="1"/>
</dbReference>
<sequence length="171" mass="18840">MRVEIVSEAQHESLIDLLCELHAYYNEGAVVSREVVREHLLGNLLAPGSTQRLVVASDGDGVVIGLAAISLVYSLVDFSPEKRRHCQLKELYVRSTNRGGGAGRALMSWVARHAMENGCYRIDWPVKASNARGISFYESLGAERVEERLSYRVCEPQIEGLARGNALLGQA</sequence>
<dbReference type="PROSITE" id="PS51186">
    <property type="entry name" value="GNAT"/>
    <property type="match status" value="1"/>
</dbReference>
<evidence type="ECO:0000313" key="4">
    <source>
        <dbReference type="EMBL" id="MDP9894490.1"/>
    </source>
</evidence>
<dbReference type="SUPFAM" id="SSF55729">
    <property type="entry name" value="Acyl-CoA N-acyltransferases (Nat)"/>
    <property type="match status" value="1"/>
</dbReference>
<comment type="caution">
    <text evidence="4">The sequence shown here is derived from an EMBL/GenBank/DDBJ whole genome shotgun (WGS) entry which is preliminary data.</text>
</comment>
<keyword evidence="1" id="KW-0808">Transferase</keyword>
<keyword evidence="4" id="KW-0689">Ribosomal protein</keyword>
<name>A0AAW8CVZ0_9BURK</name>
<feature type="domain" description="N-acetyltransferase" evidence="3">
    <location>
        <begin position="1"/>
        <end position="159"/>
    </location>
</feature>
<protein>
    <submittedName>
        <fullName evidence="4">Ribosomal protein S18 acetylase RimI-like enzyme</fullName>
    </submittedName>
</protein>
<dbReference type="Gene3D" id="3.40.630.30">
    <property type="match status" value="1"/>
</dbReference>
<evidence type="ECO:0000259" key="3">
    <source>
        <dbReference type="PROSITE" id="PS51186"/>
    </source>
</evidence>
<dbReference type="InterPro" id="IPR000182">
    <property type="entry name" value="GNAT_dom"/>
</dbReference>
<evidence type="ECO:0000256" key="2">
    <source>
        <dbReference type="ARBA" id="ARBA00023315"/>
    </source>
</evidence>
<dbReference type="Pfam" id="PF00583">
    <property type="entry name" value="Acetyltransf_1"/>
    <property type="match status" value="1"/>
</dbReference>
<dbReference type="GO" id="GO:0008080">
    <property type="term" value="F:N-acetyltransferase activity"/>
    <property type="evidence" value="ECO:0007669"/>
    <property type="project" value="UniProtKB-ARBA"/>
</dbReference>
<accession>A0AAW8CVZ0</accession>
<dbReference type="Proteomes" id="UP001242045">
    <property type="component" value="Unassembled WGS sequence"/>
</dbReference>
<dbReference type="InterPro" id="IPR016181">
    <property type="entry name" value="Acyl_CoA_acyltransferase"/>
</dbReference>
<proteinExistence type="predicted"/>
<organism evidence="4 5">
    <name type="scientific">Variovorax boronicumulans</name>
    <dbReference type="NCBI Taxonomy" id="436515"/>
    <lineage>
        <taxon>Bacteria</taxon>
        <taxon>Pseudomonadati</taxon>
        <taxon>Pseudomonadota</taxon>
        <taxon>Betaproteobacteria</taxon>
        <taxon>Burkholderiales</taxon>
        <taxon>Comamonadaceae</taxon>
        <taxon>Variovorax</taxon>
    </lineage>
</organism>